<dbReference type="RefSeq" id="WP_094856020.1">
    <property type="nucleotide sequence ID" value="NZ_NEVM01000005.1"/>
</dbReference>
<dbReference type="Pfam" id="PF20567">
    <property type="entry name" value="DUF6776"/>
    <property type="match status" value="1"/>
</dbReference>
<comment type="caution">
    <text evidence="2">The sequence shown here is derived from an EMBL/GenBank/DDBJ whole genome shotgun (WGS) entry which is preliminary data.</text>
</comment>
<evidence type="ECO:0000256" key="1">
    <source>
        <dbReference type="SAM" id="MobiDB-lite"/>
    </source>
</evidence>
<dbReference type="Proteomes" id="UP000216020">
    <property type="component" value="Unassembled WGS sequence"/>
</dbReference>
<gene>
    <name evidence="2" type="ORF">CAL29_27395</name>
</gene>
<evidence type="ECO:0000313" key="2">
    <source>
        <dbReference type="EMBL" id="OZI31611.1"/>
    </source>
</evidence>
<proteinExistence type="predicted"/>
<dbReference type="EMBL" id="NEVM01000005">
    <property type="protein sequence ID" value="OZI31611.1"/>
    <property type="molecule type" value="Genomic_DNA"/>
</dbReference>
<dbReference type="InterPro" id="IPR046703">
    <property type="entry name" value="DUF6776"/>
</dbReference>
<organism evidence="2 3">
    <name type="scientific">Bordetella genomosp. 10</name>
    <dbReference type="NCBI Taxonomy" id="1416804"/>
    <lineage>
        <taxon>Bacteria</taxon>
        <taxon>Pseudomonadati</taxon>
        <taxon>Pseudomonadota</taxon>
        <taxon>Betaproteobacteria</taxon>
        <taxon>Burkholderiales</taxon>
        <taxon>Alcaligenaceae</taxon>
        <taxon>Bordetella</taxon>
    </lineage>
</organism>
<sequence length="276" mass="28597">MSRSVFFRILLVLLVGLVIGGEAAYLALRQPDSDAPSPEALHALQAQLGQRTADLEFVRRQLDMAEGELAVERSAGEALAAQVDSQLDQLGTLRDRLAFYEQLLPPTPGGVVSVRGLDIEQTAEGLRYRVLLMRSVRNGSPPFVGSLQFVAEGAQDGKPKTLVLSLLRPASPSPAAGAEPVNSAGAGATSATAPAVAGGASATPAAKAEDGPATATPVADDAKAPLPPDTIPFDFDQYQRGQGLLGLPKGFVPASITLNVLEGGVVRATRTVKGPF</sequence>
<dbReference type="AlphaFoldDB" id="A0A261S385"/>
<name>A0A261S385_9BORD</name>
<keyword evidence="3" id="KW-1185">Reference proteome</keyword>
<feature type="region of interest" description="Disordered" evidence="1">
    <location>
        <begin position="201"/>
        <end position="228"/>
    </location>
</feature>
<protein>
    <submittedName>
        <fullName evidence="2">Uncharacterized protein</fullName>
    </submittedName>
</protein>
<evidence type="ECO:0000313" key="3">
    <source>
        <dbReference type="Proteomes" id="UP000216020"/>
    </source>
</evidence>
<accession>A0A261S385</accession>
<reference evidence="3" key="1">
    <citation type="submission" date="2017-05" db="EMBL/GenBank/DDBJ databases">
        <title>Complete and WGS of Bordetella genogroups.</title>
        <authorList>
            <person name="Spilker T."/>
            <person name="Lipuma J."/>
        </authorList>
    </citation>
    <scope>NUCLEOTIDE SEQUENCE [LARGE SCALE GENOMIC DNA]</scope>
    <source>
        <strain evidence="3">AU16122</strain>
    </source>
</reference>
<dbReference type="OrthoDB" id="8585321at2"/>